<keyword evidence="3" id="KW-1185">Reference proteome</keyword>
<reference evidence="2" key="1">
    <citation type="submission" date="2021-03" db="EMBL/GenBank/DDBJ databases">
        <title>Comparative genomics and phylogenomic investigation of the class Geoglossomycetes provide insights into ecological specialization and systematics.</title>
        <authorList>
            <person name="Melie T."/>
            <person name="Pirro S."/>
            <person name="Miller A.N."/>
            <person name="Quandt A."/>
        </authorList>
    </citation>
    <scope>NUCLEOTIDE SEQUENCE</scope>
    <source>
        <strain evidence="2">CAQ_001_2017</strain>
    </source>
</reference>
<keyword evidence="1" id="KW-1133">Transmembrane helix</keyword>
<proteinExistence type="predicted"/>
<feature type="transmembrane region" description="Helical" evidence="1">
    <location>
        <begin position="12"/>
        <end position="37"/>
    </location>
</feature>
<evidence type="ECO:0000256" key="1">
    <source>
        <dbReference type="SAM" id="Phobius"/>
    </source>
</evidence>
<dbReference type="Proteomes" id="UP000750711">
    <property type="component" value="Unassembled WGS sequence"/>
</dbReference>
<evidence type="ECO:0000313" key="3">
    <source>
        <dbReference type="Proteomes" id="UP000750711"/>
    </source>
</evidence>
<dbReference type="EMBL" id="JAGHQM010000017">
    <property type="protein sequence ID" value="KAH0566297.1"/>
    <property type="molecule type" value="Genomic_DNA"/>
</dbReference>
<sequence length="205" mass="23440">MQVEASIRESYILITLFIKWFLLQTPVLIFSIVYSIIHNRFTAIWRDDSLRFRVWQTAHYLFICLLAILWIADFILYLRSTLKYLGSNISTSVDGLSSAYRKFDAALQIVFFAAALDVLICATVISKEYRFRRLNSRISAYLLSIIVPSILITTLVHAIYGIYFTLLNHSSPSADLLELIFAGIPTVITLLGIVLVGLQDDWHVE</sequence>
<protein>
    <submittedName>
        <fullName evidence="2">Uncharacterized protein</fullName>
    </submittedName>
</protein>
<keyword evidence="1" id="KW-0812">Transmembrane</keyword>
<feature type="transmembrane region" description="Helical" evidence="1">
    <location>
        <begin position="176"/>
        <end position="198"/>
    </location>
</feature>
<feature type="transmembrane region" description="Helical" evidence="1">
    <location>
        <begin position="138"/>
        <end position="164"/>
    </location>
</feature>
<gene>
    <name evidence="2" type="ORF">GP486_000297</name>
</gene>
<feature type="transmembrane region" description="Helical" evidence="1">
    <location>
        <begin position="58"/>
        <end position="78"/>
    </location>
</feature>
<evidence type="ECO:0000313" key="2">
    <source>
        <dbReference type="EMBL" id="KAH0566297.1"/>
    </source>
</evidence>
<name>A0A9P8RU28_9PEZI</name>
<dbReference type="AlphaFoldDB" id="A0A9P8RU28"/>
<accession>A0A9P8RU28</accession>
<comment type="caution">
    <text evidence="2">The sequence shown here is derived from an EMBL/GenBank/DDBJ whole genome shotgun (WGS) entry which is preliminary data.</text>
</comment>
<organism evidence="2 3">
    <name type="scientific">Trichoglossum hirsutum</name>
    <dbReference type="NCBI Taxonomy" id="265104"/>
    <lineage>
        <taxon>Eukaryota</taxon>
        <taxon>Fungi</taxon>
        <taxon>Dikarya</taxon>
        <taxon>Ascomycota</taxon>
        <taxon>Pezizomycotina</taxon>
        <taxon>Geoglossomycetes</taxon>
        <taxon>Geoglossales</taxon>
        <taxon>Geoglossaceae</taxon>
        <taxon>Trichoglossum</taxon>
    </lineage>
</organism>
<keyword evidence="1" id="KW-0472">Membrane</keyword>
<feature type="transmembrane region" description="Helical" evidence="1">
    <location>
        <begin position="105"/>
        <end position="126"/>
    </location>
</feature>